<dbReference type="EMBL" id="CP108057">
    <property type="protein sequence ID" value="WUO47716.1"/>
    <property type="molecule type" value="Genomic_DNA"/>
</dbReference>
<organism evidence="2 3">
    <name type="scientific">Streptomyces goshikiensis</name>
    <dbReference type="NCBI Taxonomy" id="1942"/>
    <lineage>
        <taxon>Bacteria</taxon>
        <taxon>Bacillati</taxon>
        <taxon>Actinomycetota</taxon>
        <taxon>Actinomycetes</taxon>
        <taxon>Kitasatosporales</taxon>
        <taxon>Streptomycetaceae</taxon>
        <taxon>Streptomyces</taxon>
    </lineage>
</organism>
<keyword evidence="3" id="KW-1185">Reference proteome</keyword>
<dbReference type="RefSeq" id="WP_328776247.1">
    <property type="nucleotide sequence ID" value="NZ_CP108057.1"/>
</dbReference>
<evidence type="ECO:0000313" key="3">
    <source>
        <dbReference type="Proteomes" id="UP001432075"/>
    </source>
</evidence>
<evidence type="ECO:0000313" key="2">
    <source>
        <dbReference type="EMBL" id="WUO47716.1"/>
    </source>
</evidence>
<accession>A0ABZ1RN01</accession>
<reference evidence="2" key="1">
    <citation type="submission" date="2022-10" db="EMBL/GenBank/DDBJ databases">
        <title>The complete genomes of actinobacterial strains from the NBC collection.</title>
        <authorList>
            <person name="Joergensen T.S."/>
            <person name="Alvarez Arevalo M."/>
            <person name="Sterndorff E.B."/>
            <person name="Faurdal D."/>
            <person name="Vuksanovic O."/>
            <person name="Mourched A.-S."/>
            <person name="Charusanti P."/>
            <person name="Shaw S."/>
            <person name="Blin K."/>
            <person name="Weber T."/>
        </authorList>
    </citation>
    <scope>NUCLEOTIDE SEQUENCE</scope>
    <source>
        <strain evidence="2">NBC_00283</strain>
    </source>
</reference>
<sequence>MLTTISRYLLIVAVGLGLGMALLWMSRTWGQQIGWTAFLAVEAALVIRILLPRRR</sequence>
<protein>
    <submittedName>
        <fullName evidence="2">Uncharacterized protein</fullName>
    </submittedName>
</protein>
<feature type="transmembrane region" description="Helical" evidence="1">
    <location>
        <begin position="7"/>
        <end position="26"/>
    </location>
</feature>
<name>A0ABZ1RN01_9ACTN</name>
<keyword evidence="1" id="KW-0472">Membrane</keyword>
<evidence type="ECO:0000256" key="1">
    <source>
        <dbReference type="SAM" id="Phobius"/>
    </source>
</evidence>
<feature type="transmembrane region" description="Helical" evidence="1">
    <location>
        <begin position="32"/>
        <end position="51"/>
    </location>
</feature>
<keyword evidence="1" id="KW-0812">Transmembrane</keyword>
<gene>
    <name evidence="2" type="ORF">OHU17_18665</name>
</gene>
<keyword evidence="1" id="KW-1133">Transmembrane helix</keyword>
<dbReference type="Proteomes" id="UP001432075">
    <property type="component" value="Chromosome"/>
</dbReference>
<proteinExistence type="predicted"/>